<dbReference type="AlphaFoldDB" id="A0AA49KEE8"/>
<geneLocation type="mitochondrion" evidence="20"/>
<dbReference type="InterPro" id="IPR000260">
    <property type="entry name" value="NADH4_N"/>
</dbReference>
<keyword evidence="11 17" id="KW-1133">Transmembrane helix</keyword>
<dbReference type="GO" id="GO:0048039">
    <property type="term" value="F:ubiquinone binding"/>
    <property type="evidence" value="ECO:0007669"/>
    <property type="project" value="TreeGrafter"/>
</dbReference>
<dbReference type="InterPro" id="IPR001750">
    <property type="entry name" value="ND/Mrp_TM"/>
</dbReference>
<comment type="subcellular location">
    <subcellularLocation>
        <location evidence="2 17">Mitochondrion membrane</location>
        <topology evidence="2 17">Multi-pass membrane protein</topology>
    </subcellularLocation>
</comment>
<evidence type="ECO:0000256" key="10">
    <source>
        <dbReference type="ARBA" id="ARBA00022982"/>
    </source>
</evidence>
<evidence type="ECO:0000256" key="7">
    <source>
        <dbReference type="ARBA" id="ARBA00022660"/>
    </source>
</evidence>
<dbReference type="Pfam" id="PF01059">
    <property type="entry name" value="Oxidored_q5_N"/>
    <property type="match status" value="1"/>
</dbReference>
<feature type="transmembrane region" description="Helical" evidence="17">
    <location>
        <begin position="221"/>
        <end position="244"/>
    </location>
</feature>
<evidence type="ECO:0000256" key="16">
    <source>
        <dbReference type="ARBA" id="ARBA00049551"/>
    </source>
</evidence>
<evidence type="ECO:0000313" key="20">
    <source>
        <dbReference type="EMBL" id="WLF85677.1"/>
    </source>
</evidence>
<keyword evidence="9" id="KW-1278">Translocase</keyword>
<evidence type="ECO:0000256" key="2">
    <source>
        <dbReference type="ARBA" id="ARBA00004225"/>
    </source>
</evidence>
<dbReference type="Pfam" id="PF00361">
    <property type="entry name" value="Proton_antipo_M"/>
    <property type="match status" value="1"/>
</dbReference>
<keyword evidence="12 17" id="KW-0520">NAD</keyword>
<feature type="domain" description="NADH:quinone oxidoreductase/Mrp antiporter transmembrane" evidence="18">
    <location>
        <begin position="107"/>
        <end position="393"/>
    </location>
</feature>
<evidence type="ECO:0000256" key="17">
    <source>
        <dbReference type="RuleBase" id="RU003297"/>
    </source>
</evidence>
<feature type="transmembrane region" description="Helical" evidence="17">
    <location>
        <begin position="52"/>
        <end position="75"/>
    </location>
</feature>
<evidence type="ECO:0000256" key="12">
    <source>
        <dbReference type="ARBA" id="ARBA00023027"/>
    </source>
</evidence>
<feature type="transmembrane region" description="Helical" evidence="17">
    <location>
        <begin position="306"/>
        <end position="328"/>
    </location>
</feature>
<sequence>MMKIFMFMFSMIFLLLFKFNKKLIMYMYMYMLILLNFIFLLIFNYNDYWMNIYLNFGMDNYSMILIYLSLWILMFMMKVSFNVKNKYYYLLVLMILLIFLVLSFSCMNYFLFYMLFEISMIPTFMLIMGWGYQSERLNAGMYMFMYTMFSSLPLMMIIYYLYNLFNSLNFLLILLFNLVFMNMNQFIIYFFMFFAFFVKLPVFMFHMWLPKAHVEAPVTGSMILAGIMLKLGGYGIIRMMMMVLNFCMKFNYLIIILSLLGMFLLSLICLRQFDMKMLVAYSSVVHMALMLMSLFTLKFYGLLGGLFLMIAHGICSSGLFLMVNYLYERTKSRNIMINKGMIYLLPIFSMFFFMFCIMNMAAPPSLNLLSELMVVLVMMDWSMNILLMLIISMYLSASYSLYLYSSCIHGKFNNNLIKIFYNNVNNYMLMLIHLIPLNFIILKVNMMF</sequence>
<protein>
    <recommendedName>
        <fullName evidence="5 17">NADH-ubiquinone oxidoreductase chain 4</fullName>
        <ecNumber evidence="4 17">7.1.1.2</ecNumber>
    </recommendedName>
</protein>
<evidence type="ECO:0000256" key="5">
    <source>
        <dbReference type="ARBA" id="ARBA00021006"/>
    </source>
</evidence>
<feature type="transmembrane region" description="Helical" evidence="17">
    <location>
        <begin position="87"/>
        <end position="104"/>
    </location>
</feature>
<name>A0AA49KEE8_9HYME</name>
<evidence type="ECO:0000259" key="18">
    <source>
        <dbReference type="Pfam" id="PF00361"/>
    </source>
</evidence>
<keyword evidence="14 17" id="KW-0496">Mitochondrion</keyword>
<comment type="function">
    <text evidence="17">Core subunit of the mitochondrial membrane respiratory chain NADH dehydrogenase (Complex I) which catalyzes electron transfer from NADH through the respiratory chain, using ubiquinone as an electron acceptor. Essential for the catalytic activity and assembly of complex I.</text>
</comment>
<keyword evidence="6 17" id="KW-0813">Transport</keyword>
<keyword evidence="7 17" id="KW-0679">Respiratory chain</keyword>
<feature type="transmembrane region" description="Helical" evidence="17">
    <location>
        <begin position="110"/>
        <end position="132"/>
    </location>
</feature>
<feature type="domain" description="NADH:ubiquinone oxidoreductase chain 4 N-terminal" evidence="19">
    <location>
        <begin position="1"/>
        <end position="102"/>
    </location>
</feature>
<organism evidence="20">
    <name type="scientific">Pseudoligosita yasumatsui</name>
    <dbReference type="NCBI Taxonomy" id="3067466"/>
    <lineage>
        <taxon>Eukaryota</taxon>
        <taxon>Metazoa</taxon>
        <taxon>Ecdysozoa</taxon>
        <taxon>Arthropoda</taxon>
        <taxon>Hexapoda</taxon>
        <taxon>Insecta</taxon>
        <taxon>Pterygota</taxon>
        <taxon>Neoptera</taxon>
        <taxon>Endopterygota</taxon>
        <taxon>Hymenoptera</taxon>
        <taxon>Apocrita</taxon>
        <taxon>Proctotrupomorpha</taxon>
        <taxon>Chalcidoidea</taxon>
        <taxon>Trichogrammatidae</taxon>
        <taxon>Pseudoligosita</taxon>
    </lineage>
</organism>
<evidence type="ECO:0000256" key="1">
    <source>
        <dbReference type="ARBA" id="ARBA00003257"/>
    </source>
</evidence>
<dbReference type="GO" id="GO:0003954">
    <property type="term" value="F:NADH dehydrogenase activity"/>
    <property type="evidence" value="ECO:0007669"/>
    <property type="project" value="TreeGrafter"/>
</dbReference>
<keyword evidence="13 17" id="KW-0830">Ubiquinone</keyword>
<reference evidence="20" key="1">
    <citation type="submission" date="2023-07" db="EMBL/GenBank/DDBJ databases">
        <title>The complete mitochondrial genome of parasitoid wasp Pseudoligosita nephotetticum (Hymenoptera: Trichogrammatidae) and its phylogenetic implications.</title>
        <authorList>
            <person name="Wang L."/>
        </authorList>
    </citation>
    <scope>NUCLEOTIDE SEQUENCE</scope>
</reference>
<dbReference type="GO" id="GO:0015990">
    <property type="term" value="P:electron transport coupled proton transport"/>
    <property type="evidence" value="ECO:0007669"/>
    <property type="project" value="TreeGrafter"/>
</dbReference>
<dbReference type="EMBL" id="OR241327">
    <property type="protein sequence ID" value="WLF85677.1"/>
    <property type="molecule type" value="Genomic_DNA"/>
</dbReference>
<feature type="transmembrane region" description="Helical" evidence="17">
    <location>
        <begin position="381"/>
        <end position="404"/>
    </location>
</feature>
<evidence type="ECO:0000256" key="9">
    <source>
        <dbReference type="ARBA" id="ARBA00022967"/>
    </source>
</evidence>
<feature type="transmembrane region" description="Helical" evidence="17">
    <location>
        <begin position="340"/>
        <end position="361"/>
    </location>
</feature>
<feature type="transmembrane region" description="Helical" evidence="17">
    <location>
        <begin position="186"/>
        <end position="209"/>
    </location>
</feature>
<evidence type="ECO:0000256" key="8">
    <source>
        <dbReference type="ARBA" id="ARBA00022692"/>
    </source>
</evidence>
<dbReference type="PANTHER" id="PTHR43507">
    <property type="entry name" value="NADH-UBIQUINONE OXIDOREDUCTASE CHAIN 4"/>
    <property type="match status" value="1"/>
</dbReference>
<dbReference type="GO" id="GO:0042773">
    <property type="term" value="P:ATP synthesis coupled electron transport"/>
    <property type="evidence" value="ECO:0007669"/>
    <property type="project" value="InterPro"/>
</dbReference>
<accession>A0AA49KEE8</accession>
<feature type="transmembrane region" description="Helical" evidence="17">
    <location>
        <begin position="250"/>
        <end position="270"/>
    </location>
</feature>
<proteinExistence type="inferred from homology"/>
<evidence type="ECO:0000256" key="13">
    <source>
        <dbReference type="ARBA" id="ARBA00023075"/>
    </source>
</evidence>
<evidence type="ECO:0000259" key="19">
    <source>
        <dbReference type="Pfam" id="PF01059"/>
    </source>
</evidence>
<evidence type="ECO:0000256" key="3">
    <source>
        <dbReference type="ARBA" id="ARBA00009025"/>
    </source>
</evidence>
<dbReference type="InterPro" id="IPR003918">
    <property type="entry name" value="NADH_UbQ_OxRdtase"/>
</dbReference>
<dbReference type="PRINTS" id="PR01437">
    <property type="entry name" value="NUOXDRDTASE4"/>
</dbReference>
<dbReference type="GO" id="GO:0008137">
    <property type="term" value="F:NADH dehydrogenase (ubiquinone) activity"/>
    <property type="evidence" value="ECO:0007669"/>
    <property type="project" value="UniProtKB-UniRule"/>
</dbReference>
<feature type="transmembrane region" description="Helical" evidence="17">
    <location>
        <begin position="23"/>
        <end position="46"/>
    </location>
</feature>
<evidence type="ECO:0000256" key="4">
    <source>
        <dbReference type="ARBA" id="ARBA00012944"/>
    </source>
</evidence>
<evidence type="ECO:0000256" key="15">
    <source>
        <dbReference type="ARBA" id="ARBA00023136"/>
    </source>
</evidence>
<comment type="catalytic activity">
    <reaction evidence="16 17">
        <text>a ubiquinone + NADH + 5 H(+)(in) = a ubiquinol + NAD(+) + 4 H(+)(out)</text>
        <dbReference type="Rhea" id="RHEA:29091"/>
        <dbReference type="Rhea" id="RHEA-COMP:9565"/>
        <dbReference type="Rhea" id="RHEA-COMP:9566"/>
        <dbReference type="ChEBI" id="CHEBI:15378"/>
        <dbReference type="ChEBI" id="CHEBI:16389"/>
        <dbReference type="ChEBI" id="CHEBI:17976"/>
        <dbReference type="ChEBI" id="CHEBI:57540"/>
        <dbReference type="ChEBI" id="CHEBI:57945"/>
        <dbReference type="EC" id="7.1.1.2"/>
    </reaction>
</comment>
<keyword evidence="15 17" id="KW-0472">Membrane</keyword>
<comment type="similarity">
    <text evidence="3 17">Belongs to the complex I subunit 4 family.</text>
</comment>
<evidence type="ECO:0000256" key="14">
    <source>
        <dbReference type="ARBA" id="ARBA00023128"/>
    </source>
</evidence>
<keyword evidence="10 17" id="KW-0249">Electron transport</keyword>
<dbReference type="PANTHER" id="PTHR43507:SF20">
    <property type="entry name" value="NADH-UBIQUINONE OXIDOREDUCTASE CHAIN 4"/>
    <property type="match status" value="1"/>
</dbReference>
<evidence type="ECO:0000256" key="6">
    <source>
        <dbReference type="ARBA" id="ARBA00022448"/>
    </source>
</evidence>
<keyword evidence="8 17" id="KW-0812">Transmembrane</keyword>
<evidence type="ECO:0000256" key="11">
    <source>
        <dbReference type="ARBA" id="ARBA00022989"/>
    </source>
</evidence>
<comment type="function">
    <text evidence="1">Core subunit of the mitochondrial membrane respiratory chain NADH dehydrogenase (Complex I) that is believed to belong to the minimal assembly required for catalysis. Complex I functions in the transfer of electrons from NADH to the respiratory chain. The immediate electron acceptor for the enzyme is believed to be ubiquinone.</text>
</comment>
<gene>
    <name evidence="20" type="primary">nad4</name>
</gene>
<dbReference type="EC" id="7.1.1.2" evidence="4 17"/>
<dbReference type="GO" id="GO:0031966">
    <property type="term" value="C:mitochondrial membrane"/>
    <property type="evidence" value="ECO:0007669"/>
    <property type="project" value="UniProtKB-SubCell"/>
</dbReference>
<feature type="transmembrane region" description="Helical" evidence="17">
    <location>
        <begin position="424"/>
        <end position="442"/>
    </location>
</feature>